<dbReference type="InterPro" id="IPR034804">
    <property type="entry name" value="SQR/QFR_C/D"/>
</dbReference>
<feature type="transmembrane region" description="Helical" evidence="8">
    <location>
        <begin position="155"/>
        <end position="180"/>
    </location>
</feature>
<keyword evidence="3 8" id="KW-0812">Transmembrane</keyword>
<keyword evidence="5 8" id="KW-1133">Transmembrane helix</keyword>
<feature type="transmembrane region" description="Helical" evidence="8">
    <location>
        <begin position="61"/>
        <end position="87"/>
    </location>
</feature>
<keyword evidence="7 8" id="KW-0472">Membrane</keyword>
<dbReference type="GO" id="GO:0016020">
    <property type="term" value="C:membrane"/>
    <property type="evidence" value="ECO:0007669"/>
    <property type="project" value="UniProtKB-SubCell"/>
</dbReference>
<dbReference type="Gene3D" id="1.20.1300.10">
    <property type="entry name" value="Fumarate reductase/succinate dehydrogenase, transmembrane subunit"/>
    <property type="match status" value="1"/>
</dbReference>
<accession>A0A381QC88</accession>
<evidence type="ECO:0000256" key="6">
    <source>
        <dbReference type="ARBA" id="ARBA00023004"/>
    </source>
</evidence>
<evidence type="ECO:0000256" key="1">
    <source>
        <dbReference type="ARBA" id="ARBA00004370"/>
    </source>
</evidence>
<sequence>MFFAEWCFMDSHFLTRRIHSLTGVVPVGLFLVYHLYLQLYLHSGAETYNNSVNSFYDSPLAIWALVIVVYIPLFFHAFLGIHLIFETTVQPSYTYFSHLLYWLQRISGIGVLLFIIAHVWNAQLGPWMAGTWGTHFEHLSSGFSNPESGMITKTVYLLGVLGAVFHFANGLNTFCMTWGIALTPKSQIRIRIFSILLFLILSASSLYALAAIW</sequence>
<evidence type="ECO:0000256" key="3">
    <source>
        <dbReference type="ARBA" id="ARBA00022692"/>
    </source>
</evidence>
<dbReference type="GO" id="GO:0046872">
    <property type="term" value="F:metal ion binding"/>
    <property type="evidence" value="ECO:0007669"/>
    <property type="project" value="UniProtKB-KW"/>
</dbReference>
<evidence type="ECO:0000256" key="5">
    <source>
        <dbReference type="ARBA" id="ARBA00022989"/>
    </source>
</evidence>
<organism evidence="9">
    <name type="scientific">marine metagenome</name>
    <dbReference type="NCBI Taxonomy" id="408172"/>
    <lineage>
        <taxon>unclassified sequences</taxon>
        <taxon>metagenomes</taxon>
        <taxon>ecological metagenomes</taxon>
    </lineage>
</organism>
<evidence type="ECO:0000313" key="9">
    <source>
        <dbReference type="EMBL" id="SUZ76945.1"/>
    </source>
</evidence>
<evidence type="ECO:0000256" key="4">
    <source>
        <dbReference type="ARBA" id="ARBA00022723"/>
    </source>
</evidence>
<keyword evidence="6" id="KW-0408">Iron</keyword>
<feature type="transmembrane region" description="Helical" evidence="8">
    <location>
        <begin position="21"/>
        <end position="41"/>
    </location>
</feature>
<dbReference type="AlphaFoldDB" id="A0A381QC88"/>
<proteinExistence type="predicted"/>
<dbReference type="SUPFAM" id="SSF81343">
    <property type="entry name" value="Fumarate reductase respiratory complex transmembrane subunits"/>
    <property type="match status" value="1"/>
</dbReference>
<evidence type="ECO:0000256" key="2">
    <source>
        <dbReference type="ARBA" id="ARBA00022617"/>
    </source>
</evidence>
<feature type="transmembrane region" description="Helical" evidence="8">
    <location>
        <begin position="192"/>
        <end position="212"/>
    </location>
</feature>
<evidence type="ECO:0008006" key="10">
    <source>
        <dbReference type="Google" id="ProtNLM"/>
    </source>
</evidence>
<keyword evidence="4" id="KW-0479">Metal-binding</keyword>
<reference evidence="9" key="1">
    <citation type="submission" date="2018-05" db="EMBL/GenBank/DDBJ databases">
        <authorList>
            <person name="Lanie J.A."/>
            <person name="Ng W.-L."/>
            <person name="Kazmierczak K.M."/>
            <person name="Andrzejewski T.M."/>
            <person name="Davidsen T.M."/>
            <person name="Wayne K.J."/>
            <person name="Tettelin H."/>
            <person name="Glass J.I."/>
            <person name="Rusch D."/>
            <person name="Podicherti R."/>
            <person name="Tsui H.-C.T."/>
            <person name="Winkler M.E."/>
        </authorList>
    </citation>
    <scope>NUCLEOTIDE SEQUENCE</scope>
</reference>
<name>A0A381QC88_9ZZZZ</name>
<feature type="transmembrane region" description="Helical" evidence="8">
    <location>
        <begin position="99"/>
        <end position="120"/>
    </location>
</feature>
<evidence type="ECO:0000256" key="7">
    <source>
        <dbReference type="ARBA" id="ARBA00023136"/>
    </source>
</evidence>
<evidence type="ECO:0000256" key="8">
    <source>
        <dbReference type="SAM" id="Phobius"/>
    </source>
</evidence>
<comment type="subcellular location">
    <subcellularLocation>
        <location evidence="1">Membrane</location>
    </subcellularLocation>
</comment>
<dbReference type="InterPro" id="IPR000701">
    <property type="entry name" value="SuccDH_FuR_B_TM-su"/>
</dbReference>
<protein>
    <recommendedName>
        <fullName evidence="10">Succinate dehydrogenase cytochrome b558 subunit</fullName>
    </recommendedName>
</protein>
<dbReference type="Pfam" id="PF01127">
    <property type="entry name" value="Sdh_cyt"/>
    <property type="match status" value="1"/>
</dbReference>
<keyword evidence="2" id="KW-0349">Heme</keyword>
<gene>
    <name evidence="9" type="ORF">METZ01_LOCUS29799</name>
</gene>
<dbReference type="EMBL" id="UINC01001297">
    <property type="protein sequence ID" value="SUZ76945.1"/>
    <property type="molecule type" value="Genomic_DNA"/>
</dbReference>